<evidence type="ECO:0000256" key="13">
    <source>
        <dbReference type="ARBA" id="ARBA00023125"/>
    </source>
</evidence>
<evidence type="ECO:0000256" key="8">
    <source>
        <dbReference type="ARBA" id="ARBA00022763"/>
    </source>
</evidence>
<evidence type="ECO:0000256" key="16">
    <source>
        <dbReference type="ARBA" id="ARBA00023242"/>
    </source>
</evidence>
<dbReference type="SUPFAM" id="SSF101420">
    <property type="entry name" value="C-terminal domain of Ku80"/>
    <property type="match status" value="1"/>
</dbReference>
<dbReference type="GO" id="GO:0000723">
    <property type="term" value="P:telomere maintenance"/>
    <property type="evidence" value="ECO:0007669"/>
    <property type="project" value="InterPro"/>
</dbReference>
<feature type="non-terminal residue" evidence="21">
    <location>
        <position position="1"/>
    </location>
</feature>
<accession>A0A3E2HN06</accession>
<dbReference type="InterPro" id="IPR016194">
    <property type="entry name" value="SPOC-like_C_dom_sf"/>
</dbReference>
<sequence>MADKEATVYVVDLGATTADCHNGRVESDLDYVMRYVWDKITTTISAGRKTWTVGVVGFRTEETDNPMADDDGSYENVAILKHLGPVELSNLQDLQQSIKSSNTNNGDAISAVVIAIDMIDKFTRGKSGNKLKFTRRIILVTDGQGQIDADGIDQIADKINESEIELVIIGVDFDDPEYGYKEEDKDMNKAENEKLLKGLTENCNAGVFGTAAEAIEELSTPRVKATRPYAPYTGQLTLGDPEKYETAICIDVERFFKTKAAKPLSASNVVVGSSSQLDSVQSPSTLIEPGEAGAFSAVNNSRTYKVNDPSAPGGKKEVEREELAKGFEYGRTAVHISESDENVTKLETTKSFSVIGFIPIENHERFLNMGESCITIAQRTNDKARMALSSFVHALHELDSYAVARIVTKDGKDPQILLLAPYIEPDLEGLIDVPLPFAEDVRTYRFPPLDKVITVSGAVVTKHRNLPGDNLVDAMSDYVDSMDLSEFGKDDEGNPTEYMTVEETFAPYLHRLNQAIRRRAIEPSEPVGPPADILIKWSHPPEDLVKKSSKELEKLVEAASVKKVPPKVKGKRNRQDIIKPLSGLDVESLLGKEKRQKISHDNAIPEFRQMLNTAESVSSIQEATDQMASIIRTLVTRSLGDSGYGRAIENLRVMRDELILLEESTIYNDFIRDFKKRTTKGELGGDRRDFWWDIRKNRLGLVDKATLEFSDVSEKEASEFYSLKVDMPSRTKSG</sequence>
<evidence type="ECO:0000259" key="20">
    <source>
        <dbReference type="PROSITE" id="PS50234"/>
    </source>
</evidence>
<evidence type="ECO:0000313" key="22">
    <source>
        <dbReference type="Proteomes" id="UP000258309"/>
    </source>
</evidence>
<dbReference type="InterPro" id="IPR002035">
    <property type="entry name" value="VWF_A"/>
</dbReference>
<reference evidence="21 22" key="1">
    <citation type="submission" date="2018-05" db="EMBL/GenBank/DDBJ databases">
        <title>Draft genome sequence of Scytalidium lignicola DSM 105466, a ubiquitous saprotrophic fungus.</title>
        <authorList>
            <person name="Buettner E."/>
            <person name="Gebauer A.M."/>
            <person name="Hofrichter M."/>
            <person name="Liers C."/>
            <person name="Kellner H."/>
        </authorList>
    </citation>
    <scope>NUCLEOTIDE SEQUENCE [LARGE SCALE GENOMIC DNA]</scope>
    <source>
        <strain evidence="21 22">DSM 105466</strain>
    </source>
</reference>
<dbReference type="GO" id="GO:0003690">
    <property type="term" value="F:double-stranded DNA binding"/>
    <property type="evidence" value="ECO:0007669"/>
    <property type="project" value="TreeGrafter"/>
</dbReference>
<evidence type="ECO:0000256" key="5">
    <source>
        <dbReference type="ARBA" id="ARBA00021792"/>
    </source>
</evidence>
<evidence type="ECO:0000313" key="21">
    <source>
        <dbReference type="EMBL" id="RFU34764.1"/>
    </source>
</evidence>
<name>A0A3E2HN06_SCYLI</name>
<dbReference type="Pfam" id="PF03731">
    <property type="entry name" value="Ku_N"/>
    <property type="match status" value="1"/>
</dbReference>
<dbReference type="EMBL" id="NCSJ02000016">
    <property type="protein sequence ID" value="RFU34764.1"/>
    <property type="molecule type" value="Genomic_DNA"/>
</dbReference>
<keyword evidence="16" id="KW-0539">Nucleus</keyword>
<keyword evidence="11" id="KW-0067">ATP-binding</keyword>
<evidence type="ECO:0000256" key="11">
    <source>
        <dbReference type="ARBA" id="ARBA00022840"/>
    </source>
</evidence>
<dbReference type="InterPro" id="IPR036494">
    <property type="entry name" value="Ku_C_sf"/>
</dbReference>
<dbReference type="OrthoDB" id="30826at2759"/>
<comment type="subcellular location">
    <subcellularLocation>
        <location evidence="2">Chromosome</location>
        <location evidence="2">Telomere</location>
    </subcellularLocation>
    <subcellularLocation>
        <location evidence="1">Nucleus</location>
    </subcellularLocation>
</comment>
<evidence type="ECO:0000256" key="17">
    <source>
        <dbReference type="ARBA" id="ARBA00024890"/>
    </source>
</evidence>
<comment type="similarity">
    <text evidence="3">Belongs to the ku80 family.</text>
</comment>
<evidence type="ECO:0000256" key="12">
    <source>
        <dbReference type="ARBA" id="ARBA00022895"/>
    </source>
</evidence>
<dbReference type="GO" id="GO:0006303">
    <property type="term" value="P:double-strand break repair via nonhomologous end joining"/>
    <property type="evidence" value="ECO:0007669"/>
    <property type="project" value="InterPro"/>
</dbReference>
<dbReference type="Gene3D" id="3.40.50.410">
    <property type="entry name" value="von Willebrand factor, type A domain"/>
    <property type="match status" value="1"/>
</dbReference>
<comment type="catalytic activity">
    <reaction evidence="19">
        <text>ATP + H2O = ADP + phosphate + H(+)</text>
        <dbReference type="Rhea" id="RHEA:13065"/>
        <dbReference type="ChEBI" id="CHEBI:15377"/>
        <dbReference type="ChEBI" id="CHEBI:15378"/>
        <dbReference type="ChEBI" id="CHEBI:30616"/>
        <dbReference type="ChEBI" id="CHEBI:43474"/>
        <dbReference type="ChEBI" id="CHEBI:456216"/>
        <dbReference type="EC" id="3.6.4.12"/>
    </reaction>
</comment>
<evidence type="ECO:0000256" key="2">
    <source>
        <dbReference type="ARBA" id="ARBA00004574"/>
    </source>
</evidence>
<dbReference type="GO" id="GO:0000781">
    <property type="term" value="C:chromosome, telomeric region"/>
    <property type="evidence" value="ECO:0007669"/>
    <property type="project" value="UniProtKB-SubCell"/>
</dbReference>
<keyword evidence="10" id="KW-0347">Helicase</keyword>
<dbReference type="OMA" id="WAMQYVW"/>
<dbReference type="PANTHER" id="PTHR12604">
    <property type="entry name" value="KU AUTOANTIGEN DNA HELICASE"/>
    <property type="match status" value="1"/>
</dbReference>
<keyword evidence="13" id="KW-0238">DNA-binding</keyword>
<dbReference type="Gene3D" id="1.10.1600.10">
    <property type="match status" value="1"/>
</dbReference>
<proteinExistence type="inferred from homology"/>
<dbReference type="PROSITE" id="PS50234">
    <property type="entry name" value="VWFA"/>
    <property type="match status" value="1"/>
</dbReference>
<dbReference type="PANTHER" id="PTHR12604:SF4">
    <property type="entry name" value="X-RAY REPAIR CROSS-COMPLEMENTING PROTEIN 5"/>
    <property type="match status" value="1"/>
</dbReference>
<dbReference type="Pfam" id="PF08785">
    <property type="entry name" value="Ku_PK_bind"/>
    <property type="match status" value="1"/>
</dbReference>
<keyword evidence="8" id="KW-0227">DNA damage</keyword>
<dbReference type="GO" id="GO:0003678">
    <property type="term" value="F:DNA helicase activity"/>
    <property type="evidence" value="ECO:0007669"/>
    <property type="project" value="UniProtKB-EC"/>
</dbReference>
<evidence type="ECO:0000256" key="19">
    <source>
        <dbReference type="ARBA" id="ARBA00047995"/>
    </source>
</evidence>
<dbReference type="InterPro" id="IPR005161">
    <property type="entry name" value="Ku_N"/>
</dbReference>
<evidence type="ECO:0000256" key="9">
    <source>
        <dbReference type="ARBA" id="ARBA00022801"/>
    </source>
</evidence>
<keyword evidence="12" id="KW-0779">Telomere</keyword>
<dbReference type="Gene3D" id="2.40.290.10">
    <property type="match status" value="1"/>
</dbReference>
<keyword evidence="14" id="KW-0233">DNA recombination</keyword>
<dbReference type="SUPFAM" id="SSF100939">
    <property type="entry name" value="SPOC domain-like"/>
    <property type="match status" value="1"/>
</dbReference>
<dbReference type="SUPFAM" id="SSF53300">
    <property type="entry name" value="vWA-like"/>
    <property type="match status" value="1"/>
</dbReference>
<dbReference type="PIRSF" id="PIRSF016570">
    <property type="entry name" value="Ku80"/>
    <property type="match status" value="1"/>
</dbReference>
<evidence type="ECO:0000256" key="10">
    <source>
        <dbReference type="ARBA" id="ARBA00022806"/>
    </source>
</evidence>
<evidence type="ECO:0000256" key="1">
    <source>
        <dbReference type="ARBA" id="ARBA00004123"/>
    </source>
</evidence>
<dbReference type="GO" id="GO:0006310">
    <property type="term" value="P:DNA recombination"/>
    <property type="evidence" value="ECO:0007669"/>
    <property type="project" value="UniProtKB-KW"/>
</dbReference>
<dbReference type="Pfam" id="PF02735">
    <property type="entry name" value="Ku"/>
    <property type="match status" value="1"/>
</dbReference>
<evidence type="ECO:0000256" key="6">
    <source>
        <dbReference type="ARBA" id="ARBA00022454"/>
    </source>
</evidence>
<dbReference type="GO" id="GO:0043564">
    <property type="term" value="C:Ku70:Ku80 complex"/>
    <property type="evidence" value="ECO:0007669"/>
    <property type="project" value="InterPro"/>
</dbReference>
<feature type="non-terminal residue" evidence="21">
    <location>
        <position position="734"/>
    </location>
</feature>
<dbReference type="SMART" id="SM00559">
    <property type="entry name" value="Ku78"/>
    <property type="match status" value="1"/>
</dbReference>
<feature type="domain" description="VWFA" evidence="20">
    <location>
        <begin position="6"/>
        <end position="171"/>
    </location>
</feature>
<protein>
    <recommendedName>
        <fullName evidence="5">ATP-dependent DNA helicase II subunit 2</fullName>
        <ecNumber evidence="4">3.6.4.12</ecNumber>
    </recommendedName>
    <alternativeName>
        <fullName evidence="18">ATP-dependent DNA helicase II subunit Ku80</fullName>
    </alternativeName>
</protein>
<dbReference type="AlphaFoldDB" id="A0A3E2HN06"/>
<dbReference type="FunFam" id="3.40.50.410:FF:000073">
    <property type="entry name" value="ATP-dependent DNA helicase II subunit 2"/>
    <property type="match status" value="1"/>
</dbReference>
<evidence type="ECO:0000256" key="18">
    <source>
        <dbReference type="ARBA" id="ARBA00031847"/>
    </source>
</evidence>
<dbReference type="EC" id="3.6.4.12" evidence="4"/>
<dbReference type="GO" id="GO:0042162">
    <property type="term" value="F:telomeric DNA binding"/>
    <property type="evidence" value="ECO:0007669"/>
    <property type="project" value="InterPro"/>
</dbReference>
<keyword evidence="15" id="KW-0234">DNA repair</keyword>
<dbReference type="GO" id="GO:0016787">
    <property type="term" value="F:hydrolase activity"/>
    <property type="evidence" value="ECO:0007669"/>
    <property type="project" value="UniProtKB-KW"/>
</dbReference>
<dbReference type="GO" id="GO:0003684">
    <property type="term" value="F:damaged DNA binding"/>
    <property type="evidence" value="ECO:0007669"/>
    <property type="project" value="InterPro"/>
</dbReference>
<evidence type="ECO:0000256" key="14">
    <source>
        <dbReference type="ARBA" id="ARBA00023172"/>
    </source>
</evidence>
<keyword evidence="7" id="KW-0547">Nucleotide-binding</keyword>
<organism evidence="21 22">
    <name type="scientific">Scytalidium lignicola</name>
    <name type="common">Hyphomycete</name>
    <dbReference type="NCBI Taxonomy" id="5539"/>
    <lineage>
        <taxon>Eukaryota</taxon>
        <taxon>Fungi</taxon>
        <taxon>Dikarya</taxon>
        <taxon>Ascomycota</taxon>
        <taxon>Pezizomycotina</taxon>
        <taxon>Leotiomycetes</taxon>
        <taxon>Leotiomycetes incertae sedis</taxon>
        <taxon>Scytalidium</taxon>
    </lineage>
</organism>
<dbReference type="InterPro" id="IPR024193">
    <property type="entry name" value="Ku80"/>
</dbReference>
<comment type="function">
    <text evidence="17">Single-stranded DNA-dependent ATP-dependent helicase. Involved in non-homologous end joining (NHEJ) DNA double strand break repair. DNA-binding is sequence-independent but has a high affinity to nicks in double-stranded DNA and to the ends of duplex DNA. Binds to naturally occurring chromosomal ends, and therefore provides chromosomal end protection. Required also for telomere recombination to repair telomeric ends in the absence of telomerase. KU70, of the KU70/KU80 heterodimer, binds to the stem loop of TLC1, the RNA component of telomerase. Involved in telomere maintenance. Interacts with telomeric repeats and subtelomeric sequences thereby controlling telomere length and protecting against subtelomeric rearrangement. Maintains telomeric chromatin, which is involved in silencing the expression of genes located at the telomere. Required for mating-type switching.</text>
</comment>
<comment type="caution">
    <text evidence="21">The sequence shown here is derived from an EMBL/GenBank/DDBJ whole genome shotgun (WGS) entry which is preliminary data.</text>
</comment>
<dbReference type="Proteomes" id="UP000258309">
    <property type="component" value="Unassembled WGS sequence"/>
</dbReference>
<keyword evidence="6" id="KW-0158">Chromosome</keyword>
<dbReference type="STRING" id="5539.A0A3E2HN06"/>
<evidence type="ECO:0000256" key="15">
    <source>
        <dbReference type="ARBA" id="ARBA00023204"/>
    </source>
</evidence>
<dbReference type="CDD" id="cd00873">
    <property type="entry name" value="KU80"/>
    <property type="match status" value="1"/>
</dbReference>
<dbReference type="FunFam" id="1.10.1600.10:FF:000002">
    <property type="entry name" value="X-ray repair cross-complementing protein 5"/>
    <property type="match status" value="1"/>
</dbReference>
<gene>
    <name evidence="21" type="ORF">B7463_g1513</name>
</gene>
<dbReference type="Gene3D" id="1.25.40.240">
    <property type="entry name" value="Ku, C-terminal domain"/>
    <property type="match status" value="1"/>
</dbReference>
<dbReference type="InterPro" id="IPR036465">
    <property type="entry name" value="vWFA_dom_sf"/>
</dbReference>
<dbReference type="GO" id="GO:0005524">
    <property type="term" value="F:ATP binding"/>
    <property type="evidence" value="ECO:0007669"/>
    <property type="project" value="UniProtKB-KW"/>
</dbReference>
<evidence type="ECO:0000256" key="3">
    <source>
        <dbReference type="ARBA" id="ARBA00007726"/>
    </source>
</evidence>
<keyword evidence="22" id="KW-1185">Reference proteome</keyword>
<dbReference type="FunFam" id="2.40.290.10:FF:000008">
    <property type="entry name" value="ATP-dependent DNA helicase II subunit 2"/>
    <property type="match status" value="1"/>
</dbReference>
<keyword evidence="9" id="KW-0378">Hydrolase</keyword>
<evidence type="ECO:0000256" key="7">
    <source>
        <dbReference type="ARBA" id="ARBA00022741"/>
    </source>
</evidence>
<dbReference type="InterPro" id="IPR014893">
    <property type="entry name" value="Ku_PK_bind"/>
</dbReference>
<dbReference type="InterPro" id="IPR006164">
    <property type="entry name" value="DNA_bd_Ku70/Ku80"/>
</dbReference>
<evidence type="ECO:0000256" key="4">
    <source>
        <dbReference type="ARBA" id="ARBA00012551"/>
    </source>
</evidence>